<dbReference type="InterPro" id="IPR036291">
    <property type="entry name" value="NAD(P)-bd_dom_sf"/>
</dbReference>
<evidence type="ECO:0000313" key="2">
    <source>
        <dbReference type="EMBL" id="MBR7672224.1"/>
    </source>
</evidence>
<dbReference type="PANTHER" id="PTHR48079">
    <property type="entry name" value="PROTEIN YEEZ"/>
    <property type="match status" value="1"/>
</dbReference>
<organism evidence="2 3">
    <name type="scientific">Streptomyces daliensis</name>
    <dbReference type="NCBI Taxonomy" id="299421"/>
    <lineage>
        <taxon>Bacteria</taxon>
        <taxon>Bacillati</taxon>
        <taxon>Actinomycetota</taxon>
        <taxon>Actinomycetes</taxon>
        <taxon>Kitasatosporales</taxon>
        <taxon>Streptomycetaceae</taxon>
        <taxon>Streptomyces</taxon>
    </lineage>
</organism>
<reference evidence="2" key="1">
    <citation type="submission" date="2021-04" db="EMBL/GenBank/DDBJ databases">
        <title>Sequencing of actinobacteria type strains.</title>
        <authorList>
            <person name="Nguyen G.-S."/>
            <person name="Wentzel A."/>
        </authorList>
    </citation>
    <scope>NUCLEOTIDE SEQUENCE</scope>
    <source>
        <strain evidence="2">DSM 42095</strain>
    </source>
</reference>
<proteinExistence type="predicted"/>
<dbReference type="Gene3D" id="3.40.50.720">
    <property type="entry name" value="NAD(P)-binding Rossmann-like Domain"/>
    <property type="match status" value="1"/>
</dbReference>
<dbReference type="Proteomes" id="UP000675554">
    <property type="component" value="Unassembled WGS sequence"/>
</dbReference>
<dbReference type="InterPro" id="IPR051783">
    <property type="entry name" value="NAD(P)-dependent_oxidoreduct"/>
</dbReference>
<evidence type="ECO:0000259" key="1">
    <source>
        <dbReference type="Pfam" id="PF01370"/>
    </source>
</evidence>
<protein>
    <submittedName>
        <fullName evidence="2">NAD-dependent epimerase/dehydratase family protein</fullName>
    </submittedName>
</protein>
<sequence length="306" mass="31292">MSMRVLLTGGTGYIGGSVLDRLVATGHRVTALVRNPDKAEGVRAKGAEVVITDLADADADADADAETVHRLVSDSDGVVHLASPGDETSAAVEETAVTTMLRALGNTGKPFVHTTGVWVHGSGSAITESTPMIPLELAAWRVPMAGRVRNAPGVRSSVVAPAVVHGHGGGLLNLVAAGPRSAGDAAALTMVGPGDQHWSTVHVDDLAELYVLALEQAPAGSYFLGASGVNPTVREITEAVSRSLGLSGRVQPEPVVQTLDRLGPLGAALLLDQQASGDTARRVLGWAPSRPTILEDIAAMSAGPAL</sequence>
<name>A0A8T4IS87_9ACTN</name>
<comment type="caution">
    <text evidence="2">The sequence shown here is derived from an EMBL/GenBank/DDBJ whole genome shotgun (WGS) entry which is preliminary data.</text>
</comment>
<dbReference type="GO" id="GO:0004029">
    <property type="term" value="F:aldehyde dehydrogenase (NAD+) activity"/>
    <property type="evidence" value="ECO:0007669"/>
    <property type="project" value="TreeGrafter"/>
</dbReference>
<dbReference type="AlphaFoldDB" id="A0A8T4IS87"/>
<accession>A0A8T4IS87</accession>
<dbReference type="Pfam" id="PF01370">
    <property type="entry name" value="Epimerase"/>
    <property type="match status" value="1"/>
</dbReference>
<keyword evidence="3" id="KW-1185">Reference proteome</keyword>
<feature type="domain" description="NAD-dependent epimerase/dehydratase" evidence="1">
    <location>
        <begin position="5"/>
        <end position="217"/>
    </location>
</feature>
<dbReference type="PANTHER" id="PTHR48079:SF6">
    <property type="entry name" value="NAD(P)-BINDING DOMAIN-CONTAINING PROTEIN-RELATED"/>
    <property type="match status" value="1"/>
</dbReference>
<dbReference type="GO" id="GO:0005737">
    <property type="term" value="C:cytoplasm"/>
    <property type="evidence" value="ECO:0007669"/>
    <property type="project" value="TreeGrafter"/>
</dbReference>
<dbReference type="SUPFAM" id="SSF51735">
    <property type="entry name" value="NAD(P)-binding Rossmann-fold domains"/>
    <property type="match status" value="1"/>
</dbReference>
<dbReference type="EMBL" id="JAGSMN010000079">
    <property type="protein sequence ID" value="MBR7672224.1"/>
    <property type="molecule type" value="Genomic_DNA"/>
</dbReference>
<gene>
    <name evidence="2" type="ORF">KDA82_04105</name>
</gene>
<evidence type="ECO:0000313" key="3">
    <source>
        <dbReference type="Proteomes" id="UP000675554"/>
    </source>
</evidence>
<dbReference type="InterPro" id="IPR001509">
    <property type="entry name" value="Epimerase_deHydtase"/>
</dbReference>